<keyword evidence="2" id="KW-1185">Reference proteome</keyword>
<dbReference type="Proteomes" id="UP000887575">
    <property type="component" value="Unassembled WGS sequence"/>
</dbReference>
<protein>
    <submittedName>
        <fullName evidence="3">Uncharacterized protein</fullName>
    </submittedName>
</protein>
<dbReference type="WBParaSite" id="MBELARI_LOCUS6698">
    <property type="protein sequence ID" value="MBELARI_LOCUS6698"/>
    <property type="gene ID" value="MBELARI_LOCUS6698"/>
</dbReference>
<evidence type="ECO:0000256" key="1">
    <source>
        <dbReference type="SAM" id="SignalP"/>
    </source>
</evidence>
<accession>A0AAF3JAK6</accession>
<evidence type="ECO:0000313" key="2">
    <source>
        <dbReference type="Proteomes" id="UP000887575"/>
    </source>
</evidence>
<feature type="chain" id="PRO_5042043436" evidence="1">
    <location>
        <begin position="22"/>
        <end position="362"/>
    </location>
</feature>
<reference evidence="3" key="1">
    <citation type="submission" date="2024-02" db="UniProtKB">
        <authorList>
            <consortium name="WormBaseParasite"/>
        </authorList>
    </citation>
    <scope>IDENTIFICATION</scope>
</reference>
<feature type="signal peptide" evidence="1">
    <location>
        <begin position="1"/>
        <end position="21"/>
    </location>
</feature>
<proteinExistence type="predicted"/>
<sequence>MIMLKPFFLAFFLAYIGIVLGESEAVISTSTSPSIPNDPKAIEACLQGNMGQNEMIDECWQDANDCDDLVRNMHCIIAAKTRICGGDLAKNYTKWIYVEIFQQMLRTQTHRCTDRLIAELEMQKPKPCERCLDFENIFYTEIGENALSKHFSKYWIHENGCKVGELSWKNPDKSKIRLRLGDAEDQLKDIFLKCDTKVSIFCDNNGKWLLEGDDGISLKNYSLTRIQAHPLSKSTGDCDRKLCELCLPFDKLATNRTNISKFWHKIVTENVQTKNGYCMAAHITWESKNQSKIRVKMIDVKGTTYELYLKCEERVTLFCNNDRRWRWENPKKELVYLKGIESEMLSESERTCEEEHDALQRH</sequence>
<organism evidence="2 3">
    <name type="scientific">Mesorhabditis belari</name>
    <dbReference type="NCBI Taxonomy" id="2138241"/>
    <lineage>
        <taxon>Eukaryota</taxon>
        <taxon>Metazoa</taxon>
        <taxon>Ecdysozoa</taxon>
        <taxon>Nematoda</taxon>
        <taxon>Chromadorea</taxon>
        <taxon>Rhabditida</taxon>
        <taxon>Rhabditina</taxon>
        <taxon>Rhabditomorpha</taxon>
        <taxon>Rhabditoidea</taxon>
        <taxon>Rhabditidae</taxon>
        <taxon>Mesorhabditinae</taxon>
        <taxon>Mesorhabditis</taxon>
    </lineage>
</organism>
<name>A0AAF3JAK6_9BILA</name>
<keyword evidence="1" id="KW-0732">Signal</keyword>
<evidence type="ECO:0000313" key="3">
    <source>
        <dbReference type="WBParaSite" id="MBELARI_LOCUS6698"/>
    </source>
</evidence>
<dbReference type="AlphaFoldDB" id="A0AAF3JAK6"/>